<comment type="function">
    <text evidence="7">Transcriptional regulator that specifically binds 5'-GATA-3' or 5'-GAT-3' motifs within gene promoters.</text>
</comment>
<keyword evidence="4" id="KW-0805">Transcription regulation</keyword>
<dbReference type="InterPro" id="IPR000679">
    <property type="entry name" value="Znf_GATA"/>
</dbReference>
<dbReference type="CDD" id="cd00202">
    <property type="entry name" value="ZnF_GATA"/>
    <property type="match status" value="1"/>
</dbReference>
<dbReference type="SMART" id="SM00401">
    <property type="entry name" value="ZnF_GATA"/>
    <property type="match status" value="1"/>
</dbReference>
<evidence type="ECO:0000256" key="5">
    <source>
        <dbReference type="ARBA" id="ARBA00023163"/>
    </source>
</evidence>
<evidence type="ECO:0000256" key="7">
    <source>
        <dbReference type="ARBA" id="ARBA00037539"/>
    </source>
</evidence>
<evidence type="ECO:0000256" key="8">
    <source>
        <dbReference type="PROSITE-ProRule" id="PRU00094"/>
    </source>
</evidence>
<feature type="domain" description="GATA-type" evidence="10">
    <location>
        <begin position="18"/>
        <end position="41"/>
    </location>
</feature>
<dbReference type="AlphaFoldDB" id="A0A0E0JUC3"/>
<feature type="region of interest" description="Disordered" evidence="9">
    <location>
        <begin position="97"/>
        <end position="122"/>
    </location>
</feature>
<dbReference type="Pfam" id="PF00320">
    <property type="entry name" value="GATA"/>
    <property type="match status" value="1"/>
</dbReference>
<dbReference type="EnsemblPlants" id="OPUNC01G44760.1">
    <property type="protein sequence ID" value="OPUNC01G44760.1"/>
    <property type="gene ID" value="OPUNC01G44760"/>
</dbReference>
<dbReference type="InterPro" id="IPR013088">
    <property type="entry name" value="Znf_NHR/GATA"/>
</dbReference>
<dbReference type="SUPFAM" id="SSF57716">
    <property type="entry name" value="Glucocorticoid receptor-like (DNA-binding domain)"/>
    <property type="match status" value="1"/>
</dbReference>
<evidence type="ECO:0000256" key="2">
    <source>
        <dbReference type="ARBA" id="ARBA00022771"/>
    </source>
</evidence>
<keyword evidence="1" id="KW-0479">Metal-binding</keyword>
<proteinExistence type="inferred from homology"/>
<keyword evidence="12" id="KW-1185">Reference proteome</keyword>
<dbReference type="PANTHER" id="PTHR47172:SF28">
    <property type="entry name" value="EXPRESSED PROTEIN"/>
    <property type="match status" value="1"/>
</dbReference>
<evidence type="ECO:0000313" key="12">
    <source>
        <dbReference type="Proteomes" id="UP000026962"/>
    </source>
</evidence>
<evidence type="ECO:0000256" key="9">
    <source>
        <dbReference type="SAM" id="MobiDB-lite"/>
    </source>
</evidence>
<dbReference type="eggNOG" id="KOG1601">
    <property type="taxonomic scope" value="Eukaryota"/>
</dbReference>
<name>A0A0E0JUC3_ORYPU</name>
<evidence type="ECO:0000256" key="4">
    <source>
        <dbReference type="ARBA" id="ARBA00023015"/>
    </source>
</evidence>
<reference evidence="11" key="1">
    <citation type="submission" date="2015-04" db="UniProtKB">
        <authorList>
            <consortium name="EnsemblPlants"/>
        </authorList>
    </citation>
    <scope>IDENTIFICATION</scope>
</reference>
<keyword evidence="2 8" id="KW-0863">Zinc-finger</keyword>
<accession>A0A0E0JUC3</accession>
<keyword evidence="5" id="KW-0804">Transcription</keyword>
<evidence type="ECO:0000313" key="11">
    <source>
        <dbReference type="EnsemblPlants" id="OPUNC01G44760.1"/>
    </source>
</evidence>
<dbReference type="GO" id="GO:0043565">
    <property type="term" value="F:sequence-specific DNA binding"/>
    <property type="evidence" value="ECO:0007669"/>
    <property type="project" value="InterPro"/>
</dbReference>
<sequence>MEMDSSSSPVDKVDPDECNGSKACADCHTTKTPLWRGGPGGPKVNIHASSFGFCVLLCCFDLIRDPIHDPFFQSLCNACGIRYRKRRRAALGLDSAATATEGAEQQQKKKAKKEKAEEDDEEDVTMELHTVGFRSKDAAVLKQRRRMRRRKCLGEEERAAILLMALSSGVIYA</sequence>
<dbReference type="HOGENOM" id="CLU_060197_1_0_1"/>
<reference evidence="11" key="2">
    <citation type="submission" date="2018-05" db="EMBL/GenBank/DDBJ databases">
        <title>OpunRS2 (Oryza punctata Reference Sequence Version 2).</title>
        <authorList>
            <person name="Zhang J."/>
            <person name="Kudrna D."/>
            <person name="Lee S."/>
            <person name="Talag J."/>
            <person name="Welchert J."/>
            <person name="Wing R.A."/>
        </authorList>
    </citation>
    <scope>NUCLEOTIDE SEQUENCE [LARGE SCALE GENOMIC DNA]</scope>
</reference>
<dbReference type="GO" id="GO:0008270">
    <property type="term" value="F:zinc ion binding"/>
    <property type="evidence" value="ECO:0007669"/>
    <property type="project" value="UniProtKB-KW"/>
</dbReference>
<dbReference type="STRING" id="4537.A0A0E0JUC3"/>
<evidence type="ECO:0000259" key="10">
    <source>
        <dbReference type="PROSITE" id="PS50114"/>
    </source>
</evidence>
<comment type="similarity">
    <text evidence="6">Belongs to the type IV zinc-finger family. Class B subfamily.</text>
</comment>
<dbReference type="Proteomes" id="UP000026962">
    <property type="component" value="Chromosome 1"/>
</dbReference>
<dbReference type="Gramene" id="OPUNC01G44760.1">
    <property type="protein sequence ID" value="OPUNC01G44760.1"/>
    <property type="gene ID" value="OPUNC01G44760"/>
</dbReference>
<keyword evidence="3" id="KW-0862">Zinc</keyword>
<dbReference type="Gene3D" id="3.30.50.10">
    <property type="entry name" value="Erythroid Transcription Factor GATA-1, subunit A"/>
    <property type="match status" value="1"/>
</dbReference>
<protein>
    <recommendedName>
        <fullName evidence="10">GATA-type domain-containing protein</fullName>
    </recommendedName>
</protein>
<organism evidence="11">
    <name type="scientific">Oryza punctata</name>
    <name type="common">Red rice</name>
    <dbReference type="NCBI Taxonomy" id="4537"/>
    <lineage>
        <taxon>Eukaryota</taxon>
        <taxon>Viridiplantae</taxon>
        <taxon>Streptophyta</taxon>
        <taxon>Embryophyta</taxon>
        <taxon>Tracheophyta</taxon>
        <taxon>Spermatophyta</taxon>
        <taxon>Magnoliopsida</taxon>
        <taxon>Liliopsida</taxon>
        <taxon>Poales</taxon>
        <taxon>Poaceae</taxon>
        <taxon>BOP clade</taxon>
        <taxon>Oryzoideae</taxon>
        <taxon>Oryzeae</taxon>
        <taxon>Oryzinae</taxon>
        <taxon>Oryza</taxon>
    </lineage>
</organism>
<dbReference type="PANTHER" id="PTHR47172">
    <property type="entry name" value="OS01G0976800 PROTEIN"/>
    <property type="match status" value="1"/>
</dbReference>
<dbReference type="OMA" id="MMNCKSS"/>
<dbReference type="PROSITE" id="PS50114">
    <property type="entry name" value="GATA_ZN_FINGER_2"/>
    <property type="match status" value="1"/>
</dbReference>
<evidence type="ECO:0000256" key="6">
    <source>
        <dbReference type="ARBA" id="ARBA00024019"/>
    </source>
</evidence>
<evidence type="ECO:0000256" key="1">
    <source>
        <dbReference type="ARBA" id="ARBA00022723"/>
    </source>
</evidence>
<evidence type="ECO:0000256" key="3">
    <source>
        <dbReference type="ARBA" id="ARBA00022833"/>
    </source>
</evidence>
<dbReference type="GO" id="GO:0006355">
    <property type="term" value="P:regulation of DNA-templated transcription"/>
    <property type="evidence" value="ECO:0007669"/>
    <property type="project" value="InterPro"/>
</dbReference>